<gene>
    <name evidence="2" type="ORF">UY16_C0003G0037</name>
</gene>
<dbReference type="Pfam" id="PF18903">
    <property type="entry name" value="DUF5659"/>
    <property type="match status" value="1"/>
</dbReference>
<organism evidence="2 3">
    <name type="scientific">Candidatus Gottesmanbacteria bacterium GW2011_GWA2_47_9</name>
    <dbReference type="NCBI Taxonomy" id="1618445"/>
    <lineage>
        <taxon>Bacteria</taxon>
        <taxon>Candidatus Gottesmaniibacteriota</taxon>
    </lineage>
</organism>
<evidence type="ECO:0000313" key="3">
    <source>
        <dbReference type="Proteomes" id="UP000034739"/>
    </source>
</evidence>
<feature type="domain" description="DUF5659" evidence="1">
    <location>
        <begin position="8"/>
        <end position="85"/>
    </location>
</feature>
<dbReference type="AlphaFoldDB" id="A0A0G1X2P7"/>
<reference evidence="2 3" key="1">
    <citation type="journal article" date="2015" name="Nature">
        <title>rRNA introns, odd ribosomes, and small enigmatic genomes across a large radiation of phyla.</title>
        <authorList>
            <person name="Brown C.T."/>
            <person name="Hug L.A."/>
            <person name="Thomas B.C."/>
            <person name="Sharon I."/>
            <person name="Castelle C.J."/>
            <person name="Singh A."/>
            <person name="Wilkins M.J."/>
            <person name="Williams K.H."/>
            <person name="Banfield J.F."/>
        </authorList>
    </citation>
    <scope>NUCLEOTIDE SEQUENCE [LARGE SCALE GENOMIC DNA]</scope>
</reference>
<evidence type="ECO:0000313" key="2">
    <source>
        <dbReference type="EMBL" id="KKU88695.1"/>
    </source>
</evidence>
<name>A0A0G1X2P7_9BACT</name>
<dbReference type="EMBL" id="LCOY01000003">
    <property type="protein sequence ID" value="KKU88695.1"/>
    <property type="molecule type" value="Genomic_DNA"/>
</dbReference>
<dbReference type="InterPro" id="IPR043718">
    <property type="entry name" value="DUF5659"/>
</dbReference>
<accession>A0A0G1X2P7</accession>
<proteinExistence type="predicted"/>
<dbReference type="Proteomes" id="UP000034739">
    <property type="component" value="Unassembled WGS sequence"/>
</dbReference>
<evidence type="ECO:0000259" key="1">
    <source>
        <dbReference type="Pfam" id="PF18903"/>
    </source>
</evidence>
<comment type="caution">
    <text evidence="2">The sequence shown here is derived from an EMBL/GenBank/DDBJ whole genome shotgun (WGS) entry which is preliminary data.</text>
</comment>
<protein>
    <recommendedName>
        <fullName evidence="1">DUF5659 domain-containing protein</fullName>
    </recommendedName>
</protein>
<sequence length="96" mass="11180">MTNAYGDKHYLTSNFYSAVFLCVKGLRLIDIDRSNPHKSLFIFLDSAEREYLVRQYSFAEKDSPDVMVDAREFERATKMLKDKLYQTNGEQVKLTG</sequence>